<proteinExistence type="inferred from homology"/>
<gene>
    <name evidence="4" type="ORF">PEX2_038500</name>
</gene>
<dbReference type="VEuPathDB" id="FungiDB:PEXP_017900"/>
<keyword evidence="5" id="KW-1185">Reference proteome</keyword>
<dbReference type="Pfam" id="PF13193">
    <property type="entry name" value="AMP-binding_C"/>
    <property type="match status" value="1"/>
</dbReference>
<dbReference type="PANTHER" id="PTHR24096:SF149">
    <property type="entry name" value="AMP-BINDING DOMAIN-CONTAINING PROTEIN-RELATED"/>
    <property type="match status" value="1"/>
</dbReference>
<dbReference type="InterPro" id="IPR025110">
    <property type="entry name" value="AMP-bd_C"/>
</dbReference>
<evidence type="ECO:0000256" key="2">
    <source>
        <dbReference type="ARBA" id="ARBA00022598"/>
    </source>
</evidence>
<dbReference type="Proteomes" id="UP000030143">
    <property type="component" value="Unassembled WGS sequence"/>
</dbReference>
<dbReference type="EMBL" id="JQFZ01000229">
    <property type="protein sequence ID" value="KGO54362.1"/>
    <property type="molecule type" value="Genomic_DNA"/>
</dbReference>
<evidence type="ECO:0000313" key="4">
    <source>
        <dbReference type="EMBL" id="KGO54362.1"/>
    </source>
</evidence>
<keyword evidence="2" id="KW-0436">Ligase</keyword>
<dbReference type="AlphaFoldDB" id="A0A0A2JG16"/>
<dbReference type="GO" id="GO:0019748">
    <property type="term" value="P:secondary metabolic process"/>
    <property type="evidence" value="ECO:0007669"/>
    <property type="project" value="TreeGrafter"/>
</dbReference>
<dbReference type="Gene3D" id="3.30.300.30">
    <property type="match status" value="1"/>
</dbReference>
<evidence type="ECO:0000256" key="1">
    <source>
        <dbReference type="ARBA" id="ARBA00006432"/>
    </source>
</evidence>
<comment type="similarity">
    <text evidence="1">Belongs to the ATP-dependent AMP-binding enzyme family.</text>
</comment>
<organism evidence="4 5">
    <name type="scientific">Penicillium expansum</name>
    <name type="common">Blue mold rot fungus</name>
    <dbReference type="NCBI Taxonomy" id="27334"/>
    <lineage>
        <taxon>Eukaryota</taxon>
        <taxon>Fungi</taxon>
        <taxon>Dikarya</taxon>
        <taxon>Ascomycota</taxon>
        <taxon>Pezizomycotina</taxon>
        <taxon>Eurotiomycetes</taxon>
        <taxon>Eurotiomycetidae</taxon>
        <taxon>Eurotiales</taxon>
        <taxon>Aspergillaceae</taxon>
        <taxon>Penicillium</taxon>
    </lineage>
</organism>
<dbReference type="GO" id="GO:0016405">
    <property type="term" value="F:CoA-ligase activity"/>
    <property type="evidence" value="ECO:0007669"/>
    <property type="project" value="TreeGrafter"/>
</dbReference>
<protein>
    <recommendedName>
        <fullName evidence="3">AMP-binding enzyme C-terminal domain-containing protein</fullName>
    </recommendedName>
</protein>
<reference evidence="4 5" key="1">
    <citation type="journal article" date="2015" name="Mol. Plant Microbe Interact.">
        <title>Genome, transcriptome, and functional analyses of Penicillium expansum provide new insights into secondary metabolism and pathogenicity.</title>
        <authorList>
            <person name="Ballester A.R."/>
            <person name="Marcet-Houben M."/>
            <person name="Levin E."/>
            <person name="Sela N."/>
            <person name="Selma-Lazaro C."/>
            <person name="Carmona L."/>
            <person name="Wisniewski M."/>
            <person name="Droby S."/>
            <person name="Gonzalez-Candelas L."/>
            <person name="Gabaldon T."/>
        </authorList>
    </citation>
    <scope>NUCLEOTIDE SEQUENCE [LARGE SCALE GENOMIC DNA]</scope>
    <source>
        <strain evidence="4 5">MD-8</strain>
    </source>
</reference>
<dbReference type="SUPFAM" id="SSF56801">
    <property type="entry name" value="Acetyl-CoA synthetase-like"/>
    <property type="match status" value="1"/>
</dbReference>
<dbReference type="PANTHER" id="PTHR24096">
    <property type="entry name" value="LONG-CHAIN-FATTY-ACID--COA LIGASE"/>
    <property type="match status" value="1"/>
</dbReference>
<dbReference type="RefSeq" id="XP_016596830.1">
    <property type="nucleotide sequence ID" value="XM_016741125.1"/>
</dbReference>
<evidence type="ECO:0000313" key="5">
    <source>
        <dbReference type="Proteomes" id="UP000030143"/>
    </source>
</evidence>
<accession>A0A0A2JG16</accession>
<name>A0A0A2JG16_PENEN</name>
<feature type="domain" description="AMP-binding enzyme C-terminal" evidence="3">
    <location>
        <begin position="36"/>
        <end position="113"/>
    </location>
</feature>
<sequence>MSSRTIYNPVKDYTIPNTDLPSLVFVMVTLQVAPAELEGLLLSHSLIKDVAVIGVPDVQMAGNDLPRAYVVADQSKITEDAIKSFVRDNLTSHKQLRGGVIFVPEIPKSPTGKILRKELRQAAAMEIKAKL</sequence>
<dbReference type="STRING" id="27334.A0A0A2JG16"/>
<dbReference type="InterPro" id="IPR045851">
    <property type="entry name" value="AMP-bd_C_sf"/>
</dbReference>
<comment type="caution">
    <text evidence="4">The sequence shown here is derived from an EMBL/GenBank/DDBJ whole genome shotgun (WGS) entry which is preliminary data.</text>
</comment>
<dbReference type="GeneID" id="27676544"/>
<dbReference type="HOGENOM" id="CLU_000022_17_6_1"/>
<evidence type="ECO:0000259" key="3">
    <source>
        <dbReference type="Pfam" id="PF13193"/>
    </source>
</evidence>